<evidence type="ECO:0000256" key="2">
    <source>
        <dbReference type="ARBA" id="ARBA00004604"/>
    </source>
</evidence>
<evidence type="ECO:0000256" key="5">
    <source>
        <dbReference type="ARBA" id="ARBA00022527"/>
    </source>
</evidence>
<evidence type="ECO:0000256" key="18">
    <source>
        <dbReference type="PROSITE-ProRule" id="PRU10141"/>
    </source>
</evidence>
<keyword evidence="4" id="KW-0963">Cytoplasm</keyword>
<accession>A0AAW1BTT9</accession>
<dbReference type="SMART" id="SM00220">
    <property type="entry name" value="S_TKc"/>
    <property type="match status" value="1"/>
</dbReference>
<dbReference type="GO" id="GO:0005737">
    <property type="term" value="C:cytoplasm"/>
    <property type="evidence" value="ECO:0007669"/>
    <property type="project" value="UniProtKB-SubCell"/>
</dbReference>
<evidence type="ECO:0000256" key="4">
    <source>
        <dbReference type="ARBA" id="ARBA00022490"/>
    </source>
</evidence>
<reference evidence="22 23" key="1">
    <citation type="journal article" date="2024" name="Proc. Natl. Acad. Sci. U.S.A.">
        <title>The genetic regulatory architecture and epigenomic basis for age-related changes in rattlesnake venom.</title>
        <authorList>
            <person name="Hogan M.P."/>
            <person name="Holding M.L."/>
            <person name="Nystrom G.S."/>
            <person name="Colston T.J."/>
            <person name="Bartlett D.A."/>
            <person name="Mason A.J."/>
            <person name="Ellsworth S.A."/>
            <person name="Rautsaw R.M."/>
            <person name="Lawrence K.C."/>
            <person name="Strickland J.L."/>
            <person name="He B."/>
            <person name="Fraser P."/>
            <person name="Margres M.J."/>
            <person name="Gilbert D.M."/>
            <person name="Gibbs H.L."/>
            <person name="Parkinson C.L."/>
            <person name="Rokyta D.R."/>
        </authorList>
    </citation>
    <scope>NUCLEOTIDE SEQUENCE [LARGE SCALE GENOMIC DNA]</scope>
    <source>
        <strain evidence="22">DRR0105</strain>
    </source>
</reference>
<evidence type="ECO:0000256" key="12">
    <source>
        <dbReference type="ARBA" id="ARBA00037982"/>
    </source>
</evidence>
<evidence type="ECO:0000256" key="11">
    <source>
        <dbReference type="ARBA" id="ARBA00023242"/>
    </source>
</evidence>
<evidence type="ECO:0000256" key="7">
    <source>
        <dbReference type="ARBA" id="ARBA00022679"/>
    </source>
</evidence>
<dbReference type="InterPro" id="IPR050339">
    <property type="entry name" value="CC_SR_Kinase"/>
</dbReference>
<dbReference type="InterPro" id="IPR000719">
    <property type="entry name" value="Prot_kinase_dom"/>
</dbReference>
<evidence type="ECO:0000256" key="6">
    <source>
        <dbReference type="ARBA" id="ARBA00022553"/>
    </source>
</evidence>
<comment type="catalytic activity">
    <reaction evidence="14">
        <text>L-seryl-[protein] + ATP = O-phospho-L-seryl-[protein] + ADP + H(+)</text>
        <dbReference type="Rhea" id="RHEA:17989"/>
        <dbReference type="Rhea" id="RHEA-COMP:9863"/>
        <dbReference type="Rhea" id="RHEA-COMP:11604"/>
        <dbReference type="ChEBI" id="CHEBI:15378"/>
        <dbReference type="ChEBI" id="CHEBI:29999"/>
        <dbReference type="ChEBI" id="CHEBI:30616"/>
        <dbReference type="ChEBI" id="CHEBI:83421"/>
        <dbReference type="ChEBI" id="CHEBI:456216"/>
        <dbReference type="EC" id="2.7.11.1"/>
    </reaction>
</comment>
<keyword evidence="7" id="KW-0808">Transferase</keyword>
<keyword evidence="11" id="KW-0539">Nucleus</keyword>
<dbReference type="PROSITE" id="PS00107">
    <property type="entry name" value="PROTEIN_KINASE_ATP"/>
    <property type="match status" value="1"/>
</dbReference>
<organism evidence="22 23">
    <name type="scientific">Crotalus adamanteus</name>
    <name type="common">Eastern diamondback rattlesnake</name>
    <dbReference type="NCBI Taxonomy" id="8729"/>
    <lineage>
        <taxon>Eukaryota</taxon>
        <taxon>Metazoa</taxon>
        <taxon>Chordata</taxon>
        <taxon>Craniata</taxon>
        <taxon>Vertebrata</taxon>
        <taxon>Euteleostomi</taxon>
        <taxon>Lepidosauria</taxon>
        <taxon>Squamata</taxon>
        <taxon>Bifurcata</taxon>
        <taxon>Unidentata</taxon>
        <taxon>Episquamata</taxon>
        <taxon>Toxicofera</taxon>
        <taxon>Serpentes</taxon>
        <taxon>Colubroidea</taxon>
        <taxon>Viperidae</taxon>
        <taxon>Crotalinae</taxon>
        <taxon>Crotalus</taxon>
    </lineage>
</organism>
<comment type="similarity">
    <text evidence="12">Belongs to the protein kinase superfamily. Ser/Thr protein kinase family. GCN2 subfamily.</text>
</comment>
<dbReference type="AlphaFoldDB" id="A0AAW1BTT9"/>
<dbReference type="InterPro" id="IPR011009">
    <property type="entry name" value="Kinase-like_dom_sf"/>
</dbReference>
<dbReference type="PROSITE" id="PS50011">
    <property type="entry name" value="PROTEIN_KINASE_DOM"/>
    <property type="match status" value="1"/>
</dbReference>
<dbReference type="GO" id="GO:0005730">
    <property type="term" value="C:nucleolus"/>
    <property type="evidence" value="ECO:0007669"/>
    <property type="project" value="UniProtKB-SubCell"/>
</dbReference>
<comment type="caution">
    <text evidence="22">The sequence shown here is derived from an EMBL/GenBank/DDBJ whole genome shotgun (WGS) entry which is preliminary data.</text>
</comment>
<dbReference type="InterPro" id="IPR017441">
    <property type="entry name" value="Protein_kinase_ATP_BS"/>
</dbReference>
<dbReference type="EMBL" id="JAOTOJ010000003">
    <property type="protein sequence ID" value="KAK9404957.1"/>
    <property type="molecule type" value="Genomic_DNA"/>
</dbReference>
<evidence type="ECO:0000256" key="16">
    <source>
        <dbReference type="ARBA" id="ARBA00072551"/>
    </source>
</evidence>
<evidence type="ECO:0000256" key="10">
    <source>
        <dbReference type="ARBA" id="ARBA00022840"/>
    </source>
</evidence>
<dbReference type="Pfam" id="PF00069">
    <property type="entry name" value="Pkinase"/>
    <property type="match status" value="1"/>
</dbReference>
<evidence type="ECO:0000256" key="1">
    <source>
        <dbReference type="ARBA" id="ARBA00004496"/>
    </source>
</evidence>
<dbReference type="Proteomes" id="UP001474421">
    <property type="component" value="Unassembled WGS sequence"/>
</dbReference>
<dbReference type="InterPro" id="IPR008271">
    <property type="entry name" value="Ser/Thr_kinase_AS"/>
</dbReference>
<dbReference type="FunFam" id="3.30.200.20:FF:000165">
    <property type="entry name" value="Serine/threonine-protein kinase PDIK1L"/>
    <property type="match status" value="1"/>
</dbReference>
<comment type="subunit">
    <text evidence="15">Interacts with PDLIM1/CLP-36.</text>
</comment>
<feature type="compositionally biased region" description="Basic and acidic residues" evidence="20">
    <location>
        <begin position="97"/>
        <end position="117"/>
    </location>
</feature>
<evidence type="ECO:0000256" key="15">
    <source>
        <dbReference type="ARBA" id="ARBA00065365"/>
    </source>
</evidence>
<keyword evidence="8 18" id="KW-0547">Nucleotide-binding</keyword>
<evidence type="ECO:0000256" key="13">
    <source>
        <dbReference type="ARBA" id="ARBA00047899"/>
    </source>
</evidence>
<evidence type="ECO:0000256" key="20">
    <source>
        <dbReference type="SAM" id="MobiDB-lite"/>
    </source>
</evidence>
<evidence type="ECO:0000256" key="14">
    <source>
        <dbReference type="ARBA" id="ARBA00048679"/>
    </source>
</evidence>
<proteinExistence type="inferred from homology"/>
<dbReference type="SUPFAM" id="SSF56112">
    <property type="entry name" value="Protein kinase-like (PK-like)"/>
    <property type="match status" value="1"/>
</dbReference>
<dbReference type="PROSITE" id="PS00108">
    <property type="entry name" value="PROTEIN_KINASE_ST"/>
    <property type="match status" value="1"/>
</dbReference>
<dbReference type="GO" id="GO:0110031">
    <property type="term" value="P:negative regulation of G2/MI transition of meiotic cell cycle"/>
    <property type="evidence" value="ECO:0007669"/>
    <property type="project" value="TreeGrafter"/>
</dbReference>
<feature type="domain" description="Protein kinase" evidence="21">
    <location>
        <begin position="150"/>
        <end position="478"/>
    </location>
</feature>
<evidence type="ECO:0000256" key="17">
    <source>
        <dbReference type="ARBA" id="ARBA00075749"/>
    </source>
</evidence>
<keyword evidence="23" id="KW-1185">Reference proteome</keyword>
<evidence type="ECO:0000313" key="23">
    <source>
        <dbReference type="Proteomes" id="UP001474421"/>
    </source>
</evidence>
<dbReference type="FunFam" id="1.10.510.10:FF:000655">
    <property type="entry name" value="serine/threonine-protein kinase 35"/>
    <property type="match status" value="1"/>
</dbReference>
<feature type="compositionally biased region" description="Low complexity" evidence="20">
    <location>
        <begin position="134"/>
        <end position="143"/>
    </location>
</feature>
<feature type="compositionally biased region" description="Pro residues" evidence="20">
    <location>
        <begin position="1"/>
        <end position="13"/>
    </location>
</feature>
<evidence type="ECO:0000313" key="22">
    <source>
        <dbReference type="EMBL" id="KAK9404957.1"/>
    </source>
</evidence>
<evidence type="ECO:0000256" key="8">
    <source>
        <dbReference type="ARBA" id="ARBA00022741"/>
    </source>
</evidence>
<name>A0AAW1BTT9_CROAD</name>
<protein>
    <recommendedName>
        <fullName evidence="16">Serine/threonine-protein kinase 35</fullName>
        <ecNumber evidence="3">2.7.11.1</ecNumber>
    </recommendedName>
    <alternativeName>
        <fullName evidence="17">Serine/threonine-protein kinase 35 L1</fullName>
    </alternativeName>
</protein>
<keyword evidence="5 19" id="KW-0723">Serine/threonine-protein kinase</keyword>
<keyword evidence="9 22" id="KW-0418">Kinase</keyword>
<feature type="compositionally biased region" description="Low complexity" evidence="20">
    <location>
        <begin position="64"/>
        <end position="93"/>
    </location>
</feature>
<comment type="catalytic activity">
    <reaction evidence="13">
        <text>L-threonyl-[protein] + ATP = O-phospho-L-threonyl-[protein] + ADP + H(+)</text>
        <dbReference type="Rhea" id="RHEA:46608"/>
        <dbReference type="Rhea" id="RHEA-COMP:11060"/>
        <dbReference type="Rhea" id="RHEA-COMP:11605"/>
        <dbReference type="ChEBI" id="CHEBI:15378"/>
        <dbReference type="ChEBI" id="CHEBI:30013"/>
        <dbReference type="ChEBI" id="CHEBI:30616"/>
        <dbReference type="ChEBI" id="CHEBI:61977"/>
        <dbReference type="ChEBI" id="CHEBI:456216"/>
        <dbReference type="EC" id="2.7.11.1"/>
    </reaction>
</comment>
<keyword evidence="6" id="KW-0597">Phosphoprotein</keyword>
<sequence length="482" mass="52925">MQCPTHPPPPPAFAPSRSAITVLRPSRSRGRPRKRASEGGGKAANVSLRRAPVRRGGRDEEGRSPPAETPTTSAKKAAAAAAARPRRGAAMATGGDGGRRGTERLPERRLRRAERQRPPPPLRAAAASAMEGRPSQASAAGKASPPPPRYRLVSEIGRGAYGVVYEAVSGRSGARRAVKRLRCDAPENVELALTEFWALTSLRRHHPNVVRFEECVLQRDGLGQRMSHGNKQSALYLRLVETSLKGERILGYAEEPCYLWFVMEYCEGGDLNQYILSRRPDPATNKSFMLQLTSAIAFLHKNHIVHRDLKPDNILITEQSGAPVLKVADFGLSKVCAGLAARGKEGGKDDKNVNVNKYWLSSACGSDFYMAPEVWEGHYTAKADIFALGIIIWAMIERITFIDGETKKELLGTYIKQGTEIVPVGEALLENPRMVLHIPQKRRTAMSEGIKQLLKDMLAANPQDRPDAFELESRMDQVTCAA</sequence>
<keyword evidence="10 18" id="KW-0067">ATP-binding</keyword>
<dbReference type="EC" id="2.7.11.1" evidence="3"/>
<dbReference type="PANTHER" id="PTHR11042">
    <property type="entry name" value="EUKARYOTIC TRANSLATION INITIATION FACTOR 2-ALPHA KINASE EIF2-ALPHA KINASE -RELATED"/>
    <property type="match status" value="1"/>
</dbReference>
<dbReference type="Gene3D" id="1.10.510.10">
    <property type="entry name" value="Transferase(Phosphotransferase) domain 1"/>
    <property type="match status" value="1"/>
</dbReference>
<evidence type="ECO:0000256" key="9">
    <source>
        <dbReference type="ARBA" id="ARBA00022777"/>
    </source>
</evidence>
<dbReference type="GO" id="GO:0004674">
    <property type="term" value="F:protein serine/threonine kinase activity"/>
    <property type="evidence" value="ECO:0007669"/>
    <property type="project" value="UniProtKB-KW"/>
</dbReference>
<dbReference type="GO" id="GO:0005524">
    <property type="term" value="F:ATP binding"/>
    <property type="evidence" value="ECO:0007669"/>
    <property type="project" value="UniProtKB-UniRule"/>
</dbReference>
<dbReference type="Gene3D" id="3.30.200.20">
    <property type="entry name" value="Phosphorylase Kinase, domain 1"/>
    <property type="match status" value="1"/>
</dbReference>
<feature type="region of interest" description="Disordered" evidence="20">
    <location>
        <begin position="1"/>
        <end position="149"/>
    </location>
</feature>
<evidence type="ECO:0000256" key="19">
    <source>
        <dbReference type="RuleBase" id="RU000304"/>
    </source>
</evidence>
<dbReference type="GO" id="GO:0005654">
    <property type="term" value="C:nucleoplasm"/>
    <property type="evidence" value="ECO:0007669"/>
    <property type="project" value="UniProtKB-ARBA"/>
</dbReference>
<feature type="binding site" evidence="18">
    <location>
        <position position="179"/>
    </location>
    <ligand>
        <name>ATP</name>
        <dbReference type="ChEBI" id="CHEBI:30616"/>
    </ligand>
</feature>
<dbReference type="PANTHER" id="PTHR11042:SF59">
    <property type="entry name" value="SERINE_THREONINE-PROTEIN KINASE 35"/>
    <property type="match status" value="1"/>
</dbReference>
<gene>
    <name evidence="22" type="ORF">NXF25_009784</name>
</gene>
<evidence type="ECO:0000259" key="21">
    <source>
        <dbReference type="PROSITE" id="PS50011"/>
    </source>
</evidence>
<comment type="subcellular location">
    <subcellularLocation>
        <location evidence="1">Cytoplasm</location>
    </subcellularLocation>
    <subcellularLocation>
        <location evidence="2">Nucleus</location>
        <location evidence="2">Nucleolus</location>
    </subcellularLocation>
</comment>
<evidence type="ECO:0000256" key="3">
    <source>
        <dbReference type="ARBA" id="ARBA00012513"/>
    </source>
</evidence>